<protein>
    <recommendedName>
        <fullName evidence="3">Nucleotide-diphospho-sugar transferase</fullName>
    </recommendedName>
</protein>
<accession>A0ABT3G7Q8</accession>
<dbReference type="Gene3D" id="3.90.550.10">
    <property type="entry name" value="Spore Coat Polysaccharide Biosynthesis Protein SpsA, Chain A"/>
    <property type="match status" value="1"/>
</dbReference>
<dbReference type="EMBL" id="JAPDDR010000010">
    <property type="protein sequence ID" value="MCW1915662.1"/>
    <property type="molecule type" value="Genomic_DNA"/>
</dbReference>
<proteinExistence type="predicted"/>
<evidence type="ECO:0000313" key="1">
    <source>
        <dbReference type="EMBL" id="MCW1915662.1"/>
    </source>
</evidence>
<gene>
    <name evidence="1" type="ORF">OJ996_18900</name>
</gene>
<sequence>MPPKVLFYTIAIDRDQLQVYRQQARMLVASLKRCGFEGDMKILHNGTSPIFDYPQKNVEEIGIDTPLSLENCFKSKYVARHLLSTEGYDWVMFLDCDFIINSKIDDWFTGPEIIRYACEPNRCISLPQFNTYLSESEGRDLAAPGVNSGSFIIKGEYFNAVMEEWERIDEQIPYSRKWGDQPAWNRLLLDTTYQTKEISNPPITFYYDQPSFMEVMRAPAMHFCGCGNGEKVLAMQAKFITHFHTDDEGTLMRLLER</sequence>
<dbReference type="InterPro" id="IPR029044">
    <property type="entry name" value="Nucleotide-diphossugar_trans"/>
</dbReference>
<dbReference type="RefSeq" id="WP_264515217.1">
    <property type="nucleotide sequence ID" value="NZ_JAPDDR010000010.1"/>
</dbReference>
<evidence type="ECO:0008006" key="3">
    <source>
        <dbReference type="Google" id="ProtNLM"/>
    </source>
</evidence>
<reference evidence="1" key="1">
    <citation type="submission" date="2022-10" db="EMBL/GenBank/DDBJ databases">
        <title>Luteolibacter sp. GHJ8, whole genome shotgun sequencing project.</title>
        <authorList>
            <person name="Zhao G."/>
            <person name="Shen L."/>
        </authorList>
    </citation>
    <scope>NUCLEOTIDE SEQUENCE</scope>
    <source>
        <strain evidence="1">GHJ8</strain>
    </source>
</reference>
<dbReference type="SUPFAM" id="SSF53448">
    <property type="entry name" value="Nucleotide-diphospho-sugar transferases"/>
    <property type="match status" value="1"/>
</dbReference>
<organism evidence="1 2">
    <name type="scientific">Luteolibacter rhizosphaerae</name>
    <dbReference type="NCBI Taxonomy" id="2989719"/>
    <lineage>
        <taxon>Bacteria</taxon>
        <taxon>Pseudomonadati</taxon>
        <taxon>Verrucomicrobiota</taxon>
        <taxon>Verrucomicrobiia</taxon>
        <taxon>Verrucomicrobiales</taxon>
        <taxon>Verrucomicrobiaceae</taxon>
        <taxon>Luteolibacter</taxon>
    </lineage>
</organism>
<keyword evidence="2" id="KW-1185">Reference proteome</keyword>
<evidence type="ECO:0000313" key="2">
    <source>
        <dbReference type="Proteomes" id="UP001165653"/>
    </source>
</evidence>
<name>A0ABT3G7Q8_9BACT</name>
<dbReference type="Proteomes" id="UP001165653">
    <property type="component" value="Unassembled WGS sequence"/>
</dbReference>
<comment type="caution">
    <text evidence="1">The sequence shown here is derived from an EMBL/GenBank/DDBJ whole genome shotgun (WGS) entry which is preliminary data.</text>
</comment>